<gene>
    <name evidence="7" type="ORF">JW613_34975</name>
</gene>
<reference evidence="7 8" key="1">
    <citation type="submission" date="2021-02" db="EMBL/GenBank/DDBJ databases">
        <title>Streptomyces spirodelae sp. nov., isolated from duckweed.</title>
        <authorList>
            <person name="Saimee Y."/>
            <person name="Duangmal K."/>
        </authorList>
    </citation>
    <scope>NUCLEOTIDE SEQUENCE [LARGE SCALE GENOMIC DNA]</scope>
    <source>
        <strain evidence="7 8">DSM 42105</strain>
    </source>
</reference>
<evidence type="ECO:0000259" key="6">
    <source>
        <dbReference type="Pfam" id="PF01258"/>
    </source>
</evidence>
<evidence type="ECO:0000313" key="8">
    <source>
        <dbReference type="Proteomes" id="UP000721954"/>
    </source>
</evidence>
<dbReference type="SUPFAM" id="SSF57716">
    <property type="entry name" value="Glucocorticoid receptor-like (DNA-binding domain)"/>
    <property type="match status" value="1"/>
</dbReference>
<dbReference type="GeneID" id="96263828"/>
<dbReference type="PANTHER" id="PTHR33823">
    <property type="entry name" value="RNA POLYMERASE-BINDING TRANSCRIPTION FACTOR DKSA-RELATED"/>
    <property type="match status" value="1"/>
</dbReference>
<dbReference type="PROSITE" id="PS51128">
    <property type="entry name" value="ZF_DKSA_2"/>
    <property type="match status" value="1"/>
</dbReference>
<keyword evidence="1" id="KW-0479">Metal-binding</keyword>
<proteinExistence type="predicted"/>
<name>A0ABS3Y750_9ACTN</name>
<dbReference type="Gene3D" id="1.20.120.910">
    <property type="entry name" value="DksA, coiled-coil domain"/>
    <property type="match status" value="1"/>
</dbReference>
<keyword evidence="3" id="KW-0862">Zinc</keyword>
<evidence type="ECO:0000256" key="4">
    <source>
        <dbReference type="PROSITE-ProRule" id="PRU00510"/>
    </source>
</evidence>
<protein>
    <submittedName>
        <fullName evidence="7">TraR/DksA C4-type zinc finger protein</fullName>
    </submittedName>
</protein>
<dbReference type="Proteomes" id="UP000721954">
    <property type="component" value="Unassembled WGS sequence"/>
</dbReference>
<feature type="domain" description="Zinc finger DksA/TraR C4-type" evidence="6">
    <location>
        <begin position="74"/>
        <end position="106"/>
    </location>
</feature>
<keyword evidence="2" id="KW-0863">Zinc-finger</keyword>
<evidence type="ECO:0000256" key="5">
    <source>
        <dbReference type="SAM" id="MobiDB-lite"/>
    </source>
</evidence>
<dbReference type="EMBL" id="JAFFZM010000043">
    <property type="protein sequence ID" value="MBO8203446.1"/>
    <property type="molecule type" value="Genomic_DNA"/>
</dbReference>
<comment type="caution">
    <text evidence="7">The sequence shown here is derived from an EMBL/GenBank/DDBJ whole genome shotgun (WGS) entry which is preliminary data.</text>
</comment>
<dbReference type="Pfam" id="PF01258">
    <property type="entry name" value="zf-dskA_traR"/>
    <property type="match status" value="1"/>
</dbReference>
<dbReference type="InterPro" id="IPR000962">
    <property type="entry name" value="Znf_DskA_TraR"/>
</dbReference>
<organism evidence="7 8">
    <name type="scientific">Streptomyces smyrnaeus</name>
    <dbReference type="NCBI Taxonomy" id="1387713"/>
    <lineage>
        <taxon>Bacteria</taxon>
        <taxon>Bacillati</taxon>
        <taxon>Actinomycetota</taxon>
        <taxon>Actinomycetes</taxon>
        <taxon>Kitasatosporales</taxon>
        <taxon>Streptomycetaceae</taxon>
        <taxon>Streptomyces</taxon>
    </lineage>
</organism>
<evidence type="ECO:0000256" key="2">
    <source>
        <dbReference type="ARBA" id="ARBA00022771"/>
    </source>
</evidence>
<feature type="region of interest" description="Disordered" evidence="5">
    <location>
        <begin position="22"/>
        <end position="47"/>
    </location>
</feature>
<evidence type="ECO:0000256" key="1">
    <source>
        <dbReference type="ARBA" id="ARBA00022723"/>
    </source>
</evidence>
<dbReference type="PANTHER" id="PTHR33823:SF4">
    <property type="entry name" value="GENERAL STRESS PROTEIN 16O"/>
    <property type="match status" value="1"/>
</dbReference>
<sequence>MPLDASPADPRPGRLTAHEARQRLEHARSSRMAQLQALHESGQSTDANLRSVQTEAIQRVLKEIDEAFTRIADGSYGTCLGCRKPVPAERLEILPYTRYCVACQGRTTA</sequence>
<evidence type="ECO:0000313" key="7">
    <source>
        <dbReference type="EMBL" id="MBO8203446.1"/>
    </source>
</evidence>
<dbReference type="RefSeq" id="WP_209215226.1">
    <property type="nucleotide sequence ID" value="NZ_JAFFZM010000043.1"/>
</dbReference>
<evidence type="ECO:0000256" key="3">
    <source>
        <dbReference type="ARBA" id="ARBA00022833"/>
    </source>
</evidence>
<feature type="zinc finger region" description="dksA C4-type" evidence="4">
    <location>
        <begin position="79"/>
        <end position="103"/>
    </location>
</feature>
<keyword evidence="8" id="KW-1185">Reference proteome</keyword>
<accession>A0ABS3Y750</accession>